<dbReference type="KEGG" id="pco:PHACADRAFT_258970"/>
<reference evidence="2 3" key="1">
    <citation type="journal article" date="2012" name="BMC Genomics">
        <title>Comparative genomics of the white-rot fungi, Phanerochaete carnosa and P. chrysosporium, to elucidate the genetic basis of the distinct wood types they colonize.</title>
        <authorList>
            <person name="Suzuki H."/>
            <person name="MacDonald J."/>
            <person name="Syed K."/>
            <person name="Salamov A."/>
            <person name="Hori C."/>
            <person name="Aerts A."/>
            <person name="Henrissat B."/>
            <person name="Wiebenga A."/>
            <person name="vanKuyk P.A."/>
            <person name="Barry K."/>
            <person name="Lindquist E."/>
            <person name="LaButti K."/>
            <person name="Lapidus A."/>
            <person name="Lucas S."/>
            <person name="Coutinho P."/>
            <person name="Gong Y."/>
            <person name="Samejima M."/>
            <person name="Mahadevan R."/>
            <person name="Abou-Zaid M."/>
            <person name="de Vries R.P."/>
            <person name="Igarashi K."/>
            <person name="Yadav J.S."/>
            <person name="Grigoriev I.V."/>
            <person name="Master E.R."/>
        </authorList>
    </citation>
    <scope>NUCLEOTIDE SEQUENCE [LARGE SCALE GENOMIC DNA]</scope>
    <source>
        <strain evidence="2 3">HHB-10118-sp</strain>
    </source>
</reference>
<dbReference type="GeneID" id="18917263"/>
<name>K5UXN3_PHACS</name>
<dbReference type="EMBL" id="JH930473">
    <property type="protein sequence ID" value="EKM54836.1"/>
    <property type="molecule type" value="Genomic_DNA"/>
</dbReference>
<evidence type="ECO:0000313" key="3">
    <source>
        <dbReference type="Proteomes" id="UP000008370"/>
    </source>
</evidence>
<feature type="region of interest" description="Disordered" evidence="1">
    <location>
        <begin position="84"/>
        <end position="103"/>
    </location>
</feature>
<dbReference type="InParanoid" id="K5UXN3"/>
<sequence>MLVFHVSYELACKPDQQPRIAWRPNALGCAVRRKSCACSARGGGLPFIVVLPCLSSGILWQMSGTGASPTDVRLGFIPHGASCCQPTGDPSSRERWNTFKTWR</sequence>
<dbReference type="Proteomes" id="UP000008370">
    <property type="component" value="Unassembled WGS sequence"/>
</dbReference>
<proteinExistence type="predicted"/>
<protein>
    <submittedName>
        <fullName evidence="2">Uncharacterized protein</fullName>
    </submittedName>
</protein>
<evidence type="ECO:0000256" key="1">
    <source>
        <dbReference type="SAM" id="MobiDB-lite"/>
    </source>
</evidence>
<accession>K5UXN3</accession>
<gene>
    <name evidence="2" type="ORF">PHACADRAFT_258970</name>
</gene>
<dbReference type="AlphaFoldDB" id="K5UXN3"/>
<evidence type="ECO:0000313" key="2">
    <source>
        <dbReference type="EMBL" id="EKM54836.1"/>
    </source>
</evidence>
<dbReference type="HOGENOM" id="CLU_2264674_0_0_1"/>
<organism evidence="2 3">
    <name type="scientific">Phanerochaete carnosa (strain HHB-10118-sp)</name>
    <name type="common">White-rot fungus</name>
    <name type="synonym">Peniophora carnosa</name>
    <dbReference type="NCBI Taxonomy" id="650164"/>
    <lineage>
        <taxon>Eukaryota</taxon>
        <taxon>Fungi</taxon>
        <taxon>Dikarya</taxon>
        <taxon>Basidiomycota</taxon>
        <taxon>Agaricomycotina</taxon>
        <taxon>Agaricomycetes</taxon>
        <taxon>Polyporales</taxon>
        <taxon>Phanerochaetaceae</taxon>
        <taxon>Phanerochaete</taxon>
    </lineage>
</organism>
<dbReference type="RefSeq" id="XP_007397513.1">
    <property type="nucleotide sequence ID" value="XM_007397451.1"/>
</dbReference>
<keyword evidence="3" id="KW-1185">Reference proteome</keyword>